<gene>
    <name evidence="2" type="ORF">BZA70DRAFT_269561</name>
</gene>
<dbReference type="PANTHER" id="PTHR13520">
    <property type="entry name" value="RAD50-INTERACTING PROTEIN 1 RINT-1"/>
    <property type="match status" value="1"/>
</dbReference>
<keyword evidence="3" id="KW-1185">Reference proteome</keyword>
<dbReference type="PANTHER" id="PTHR13520:SF0">
    <property type="entry name" value="RAD50-INTERACTING PROTEIN 1"/>
    <property type="match status" value="1"/>
</dbReference>
<organism evidence="2 3">
    <name type="scientific">Myxozyma melibiosi</name>
    <dbReference type="NCBI Taxonomy" id="54550"/>
    <lineage>
        <taxon>Eukaryota</taxon>
        <taxon>Fungi</taxon>
        <taxon>Dikarya</taxon>
        <taxon>Ascomycota</taxon>
        <taxon>Saccharomycotina</taxon>
        <taxon>Lipomycetes</taxon>
        <taxon>Lipomycetales</taxon>
        <taxon>Lipomycetaceae</taxon>
        <taxon>Myxozyma</taxon>
    </lineage>
</organism>
<proteinExistence type="predicted"/>
<dbReference type="Pfam" id="PF04437">
    <property type="entry name" value="RINT1_TIP1"/>
    <property type="match status" value="1"/>
</dbReference>
<dbReference type="InterPro" id="IPR007528">
    <property type="entry name" value="RINT1_Tip20"/>
</dbReference>
<dbReference type="Gene3D" id="1.20.58.1420">
    <property type="entry name" value="Dsl1p vesicle tethering complex, Tip20p subunit, domain B"/>
    <property type="match status" value="1"/>
</dbReference>
<accession>A0ABR1EZE1</accession>
<dbReference type="InterPro" id="IPR042042">
    <property type="entry name" value="Tip20p_domB"/>
</dbReference>
<dbReference type="PROSITE" id="PS51386">
    <property type="entry name" value="RINT1_TIP20"/>
    <property type="match status" value="1"/>
</dbReference>
<comment type="caution">
    <text evidence="2">The sequence shown here is derived from an EMBL/GenBank/DDBJ whole genome shotgun (WGS) entry which is preliminary data.</text>
</comment>
<evidence type="ECO:0000313" key="3">
    <source>
        <dbReference type="Proteomes" id="UP001498771"/>
    </source>
</evidence>
<name>A0ABR1EZE1_9ASCO</name>
<feature type="compositionally biased region" description="Polar residues" evidence="1">
    <location>
        <begin position="564"/>
        <end position="575"/>
    </location>
</feature>
<dbReference type="EMBL" id="JBBJBU010000014">
    <property type="protein sequence ID" value="KAK7202951.1"/>
    <property type="molecule type" value="Genomic_DNA"/>
</dbReference>
<dbReference type="GeneID" id="90036733"/>
<evidence type="ECO:0000313" key="2">
    <source>
        <dbReference type="EMBL" id="KAK7202951.1"/>
    </source>
</evidence>
<reference evidence="2 3" key="1">
    <citation type="submission" date="2024-03" db="EMBL/GenBank/DDBJ databases">
        <title>Genome-scale model development and genomic sequencing of the oleaginous clade Lipomyces.</title>
        <authorList>
            <consortium name="Lawrence Berkeley National Laboratory"/>
            <person name="Czajka J.J."/>
            <person name="Han Y."/>
            <person name="Kim J."/>
            <person name="Mondo S.J."/>
            <person name="Hofstad B.A."/>
            <person name="Robles A."/>
            <person name="Haridas S."/>
            <person name="Riley R."/>
            <person name="LaButti K."/>
            <person name="Pangilinan J."/>
            <person name="Andreopoulos W."/>
            <person name="Lipzen A."/>
            <person name="Yan J."/>
            <person name="Wang M."/>
            <person name="Ng V."/>
            <person name="Grigoriev I.V."/>
            <person name="Spatafora J.W."/>
            <person name="Magnuson J.K."/>
            <person name="Baker S.E."/>
            <person name="Pomraning K.R."/>
        </authorList>
    </citation>
    <scope>NUCLEOTIDE SEQUENCE [LARGE SCALE GENOMIC DNA]</scope>
    <source>
        <strain evidence="2 3">Phaff 52-87</strain>
    </source>
</reference>
<protein>
    <submittedName>
        <fullName evidence="2">TIP-1 family-domain-containing protein</fullName>
    </submittedName>
</protein>
<evidence type="ECO:0000256" key="1">
    <source>
        <dbReference type="SAM" id="MobiDB-lite"/>
    </source>
</evidence>
<sequence>MGAVTEYINEYLPTFDALGDLDNIVSSLEDQRSSLATQIQELQSQINTECDRLLSKSDAILNQVQDFRTNYSQLKSRLAVPSNGLGRLNSPSAAAAAGVVIERPQFLDQLQRLMDKLQRFEIAKRYFVTLEEVLVISEQAKKSIVKDTRSSLDKFNQLSELAKSVNLQSHEAEDSAGYLVQYLEESRDELWKDLRESLASEFRPSLDTIGWPRQVSMDADFVGFIEGFNKLLEFQFLYHDEDSERQKAPNPIIALSVMVEPLDIRFRYHFEGTRETNNISRPEWFFQHFQSTIEEHEQLMQTVVQGILEQSEYVSNREAMHEFIYAYLPCVRRKLEAIIPRLMSEHQLLSHLMLETMKFDDFLRDVYLFRPYGLPDDQEWQGVTGDIMSRSEWFQSWLSIEKDFALARYQEIIDAPDAWVVDFDAVGDNEPKPTKSSLRLKDLLETISDRYRPLRSFVHRVRFLLDIQIAILDGYHKRISASLDAFESLTSTLGKAMSGVHDEDRKKMVDGLAGIERLCRAYGSAYTIRDALKDWGEDIFFLELYQELDTRAAQFRRQGAPKAPQSSSSDTTELQKISQQLPDTLDDDGTIFDEVIKAYDAVQSRAEGLIIKHLQREVQKVYKTDKVFRQSVKSKEADAEEIYNSQAQVSEMLAYLSRALSETSFARISRTLYQSFNF</sequence>
<dbReference type="Proteomes" id="UP001498771">
    <property type="component" value="Unassembled WGS sequence"/>
</dbReference>
<feature type="region of interest" description="Disordered" evidence="1">
    <location>
        <begin position="555"/>
        <end position="575"/>
    </location>
</feature>
<dbReference type="RefSeq" id="XP_064765984.1">
    <property type="nucleotide sequence ID" value="XM_064911221.1"/>
</dbReference>